<name>A0ABN8MIE6_9CNID</name>
<gene>
    <name evidence="1" type="ORF">PEVE_00035922</name>
</gene>
<dbReference type="Proteomes" id="UP001159427">
    <property type="component" value="Unassembled WGS sequence"/>
</dbReference>
<reference evidence="1 2" key="1">
    <citation type="submission" date="2022-05" db="EMBL/GenBank/DDBJ databases">
        <authorList>
            <consortium name="Genoscope - CEA"/>
            <person name="William W."/>
        </authorList>
    </citation>
    <scope>NUCLEOTIDE SEQUENCE [LARGE SCALE GENOMIC DNA]</scope>
</reference>
<evidence type="ECO:0000313" key="2">
    <source>
        <dbReference type="Proteomes" id="UP001159427"/>
    </source>
</evidence>
<comment type="caution">
    <text evidence="1">The sequence shown here is derived from an EMBL/GenBank/DDBJ whole genome shotgun (WGS) entry which is preliminary data.</text>
</comment>
<dbReference type="EMBL" id="CALNXI010000564">
    <property type="protein sequence ID" value="CAH3029305.1"/>
    <property type="molecule type" value="Genomic_DNA"/>
</dbReference>
<sequence>MVNYVFILGQKIKDRFENLNKKKNRDMRKLFIQEGQEVPKGKPGRKRAIHPSSVIPAIPERVTDDTYEEQRKQIVTEWRKSKKNYSLLKELMSSTFPIRRRSDNKKVMAIMEEAEEVNMKKRGAQISAGSFWKRAKVEDEDESVEKLTEESTSPRLNSTVELNDIQELCLASEAMVTIGNGTLWWRELEEVVLDVEVKLNNRPLTYLKTLKVTANCQC</sequence>
<keyword evidence="2" id="KW-1185">Reference proteome</keyword>
<proteinExistence type="predicted"/>
<organism evidence="1 2">
    <name type="scientific">Porites evermanni</name>
    <dbReference type="NCBI Taxonomy" id="104178"/>
    <lineage>
        <taxon>Eukaryota</taxon>
        <taxon>Metazoa</taxon>
        <taxon>Cnidaria</taxon>
        <taxon>Anthozoa</taxon>
        <taxon>Hexacorallia</taxon>
        <taxon>Scleractinia</taxon>
        <taxon>Fungiina</taxon>
        <taxon>Poritidae</taxon>
        <taxon>Porites</taxon>
    </lineage>
</organism>
<accession>A0ABN8MIE6</accession>
<evidence type="ECO:0000313" key="1">
    <source>
        <dbReference type="EMBL" id="CAH3029305.1"/>
    </source>
</evidence>
<protein>
    <submittedName>
        <fullName evidence="1">Uncharacterized protein</fullName>
    </submittedName>
</protein>